<dbReference type="InterPro" id="IPR027417">
    <property type="entry name" value="P-loop_NTPase"/>
</dbReference>
<feature type="region of interest" description="Disordered" evidence="7">
    <location>
        <begin position="310"/>
        <end position="332"/>
    </location>
</feature>
<dbReference type="InterPro" id="IPR054594">
    <property type="entry name" value="Lon_lid"/>
</dbReference>
<name>A0A813ISQ3_POLGL</name>
<dbReference type="Pfam" id="PF22667">
    <property type="entry name" value="Lon_lid"/>
    <property type="match status" value="1"/>
</dbReference>
<dbReference type="InterPro" id="IPR020568">
    <property type="entry name" value="Ribosomal_Su5_D2-typ_SF"/>
</dbReference>
<organism evidence="9 10">
    <name type="scientific">Polarella glacialis</name>
    <name type="common">Dinoflagellate</name>
    <dbReference type="NCBI Taxonomy" id="89957"/>
    <lineage>
        <taxon>Eukaryota</taxon>
        <taxon>Sar</taxon>
        <taxon>Alveolata</taxon>
        <taxon>Dinophyceae</taxon>
        <taxon>Suessiales</taxon>
        <taxon>Suessiaceae</taxon>
        <taxon>Polarella</taxon>
    </lineage>
</organism>
<dbReference type="AlphaFoldDB" id="A0A813ISQ3"/>
<dbReference type="InterPro" id="IPR008269">
    <property type="entry name" value="Lon_proteolytic"/>
</dbReference>
<evidence type="ECO:0000256" key="5">
    <source>
        <dbReference type="ARBA" id="ARBA00022840"/>
    </source>
</evidence>
<evidence type="ECO:0000256" key="1">
    <source>
        <dbReference type="ARBA" id="ARBA00022670"/>
    </source>
</evidence>
<gene>
    <name evidence="9" type="ORF">PGLA2088_LOCUS13969</name>
</gene>
<accession>A0A813ISQ3</accession>
<dbReference type="GO" id="GO:0005524">
    <property type="term" value="F:ATP binding"/>
    <property type="evidence" value="ECO:0007669"/>
    <property type="project" value="UniProtKB-KW"/>
</dbReference>
<keyword evidence="5" id="KW-0067">ATP-binding</keyword>
<keyword evidence="2" id="KW-0547">Nucleotide-binding</keyword>
<dbReference type="InterPro" id="IPR027065">
    <property type="entry name" value="Lon_Prtase"/>
</dbReference>
<dbReference type="GO" id="GO:0006508">
    <property type="term" value="P:proteolysis"/>
    <property type="evidence" value="ECO:0007669"/>
    <property type="project" value="UniProtKB-KW"/>
</dbReference>
<feature type="domain" description="Lon proteolytic" evidence="8">
    <location>
        <begin position="230"/>
        <end position="449"/>
    </location>
</feature>
<dbReference type="SUPFAM" id="SSF54211">
    <property type="entry name" value="Ribosomal protein S5 domain 2-like"/>
    <property type="match status" value="2"/>
</dbReference>
<dbReference type="SUPFAM" id="SSF52540">
    <property type="entry name" value="P-loop containing nucleoside triphosphate hydrolases"/>
    <property type="match status" value="1"/>
</dbReference>
<evidence type="ECO:0000256" key="3">
    <source>
        <dbReference type="ARBA" id="ARBA00022801"/>
    </source>
</evidence>
<dbReference type="Gene3D" id="1.10.8.60">
    <property type="match status" value="1"/>
</dbReference>
<reference evidence="9" key="1">
    <citation type="submission" date="2021-02" db="EMBL/GenBank/DDBJ databases">
        <authorList>
            <person name="Dougan E. K."/>
            <person name="Rhodes N."/>
            <person name="Thang M."/>
            <person name="Chan C."/>
        </authorList>
    </citation>
    <scope>NUCLEOTIDE SEQUENCE</scope>
</reference>
<dbReference type="Pfam" id="PF05362">
    <property type="entry name" value="Lon_C"/>
    <property type="match status" value="2"/>
</dbReference>
<dbReference type="PRINTS" id="PR00830">
    <property type="entry name" value="ENDOLAPTASE"/>
</dbReference>
<feature type="active site" evidence="6">
    <location>
        <position position="397"/>
    </location>
</feature>
<comment type="caution">
    <text evidence="9">The sequence shown here is derived from an EMBL/GenBank/DDBJ whole genome shotgun (WGS) entry which is preliminary data.</text>
</comment>
<dbReference type="GO" id="GO:0004252">
    <property type="term" value="F:serine-type endopeptidase activity"/>
    <property type="evidence" value="ECO:0007669"/>
    <property type="project" value="UniProtKB-UniRule"/>
</dbReference>
<dbReference type="GO" id="GO:0030163">
    <property type="term" value="P:protein catabolic process"/>
    <property type="evidence" value="ECO:0007669"/>
    <property type="project" value="InterPro"/>
</dbReference>
<evidence type="ECO:0000256" key="6">
    <source>
        <dbReference type="PROSITE-ProRule" id="PRU01122"/>
    </source>
</evidence>
<evidence type="ECO:0000256" key="2">
    <source>
        <dbReference type="ARBA" id="ARBA00022741"/>
    </source>
</evidence>
<evidence type="ECO:0000256" key="7">
    <source>
        <dbReference type="SAM" id="MobiDB-lite"/>
    </source>
</evidence>
<feature type="active site" evidence="6">
    <location>
        <position position="354"/>
    </location>
</feature>
<evidence type="ECO:0000256" key="4">
    <source>
        <dbReference type="ARBA" id="ARBA00022825"/>
    </source>
</evidence>
<dbReference type="InterPro" id="IPR003959">
    <property type="entry name" value="ATPase_AAA_core"/>
</dbReference>
<dbReference type="GO" id="GO:0004176">
    <property type="term" value="F:ATP-dependent peptidase activity"/>
    <property type="evidence" value="ECO:0007669"/>
    <property type="project" value="UniProtKB-UniRule"/>
</dbReference>
<evidence type="ECO:0000313" key="10">
    <source>
        <dbReference type="Proteomes" id="UP000626109"/>
    </source>
</evidence>
<keyword evidence="1 6" id="KW-0645">Protease</keyword>
<sequence>MFNPQATLLEILDPEQNDSFKDHYLNTPFDLSKVIFICTANDTSLIDRPLLDRMEVIELSGYTVEEKVSIASTHLLPKQRRLHALEPERASPSEDLAAQNAAAITALAMVPPSYTLEEDLAAQNAAAIAALAMEPRLELTPEALTALITRWTAESGVRSLERSLAQICRWAALRLQGVDVQGGNGAERDAQREAVLASSGPDASGRVVVSAEHLPCILGVELFEPDIAERLTIGVAMGLSVSSVGGQLLFIEATKTVGSGKLTITGQLGKVMAESVETALSLLRSRFVRTDSRGTQASVSSEGLFDILMSRRDSSGGTGGSSVRVNSGEDRDPFKGEDIHVHFPAGGIPKDGPSAGVAVLLALASLVLNRPMRSDTAVTGEVTLRGHVLPVGGIRDKVLAAIRGGVRHVLLPLANKRQVLEDIPESSLVGIQVHYMKHVDDALDWAFERESRLGDEEVEALASQGGKALGGGASAAQVWSQKLASGTSLVLPLTSRL</sequence>
<dbReference type="PANTHER" id="PTHR10046">
    <property type="entry name" value="ATP DEPENDENT LON PROTEASE FAMILY MEMBER"/>
    <property type="match status" value="1"/>
</dbReference>
<dbReference type="Pfam" id="PF00004">
    <property type="entry name" value="AAA"/>
    <property type="match status" value="1"/>
</dbReference>
<dbReference type="Proteomes" id="UP000626109">
    <property type="component" value="Unassembled WGS sequence"/>
</dbReference>
<protein>
    <recommendedName>
        <fullName evidence="8">Lon proteolytic domain-containing protein</fullName>
    </recommendedName>
</protein>
<evidence type="ECO:0000259" key="8">
    <source>
        <dbReference type="PROSITE" id="PS51786"/>
    </source>
</evidence>
<dbReference type="InterPro" id="IPR008268">
    <property type="entry name" value="Peptidase_S16_AS"/>
</dbReference>
<evidence type="ECO:0000313" key="9">
    <source>
        <dbReference type="EMBL" id="CAE8659983.1"/>
    </source>
</evidence>
<dbReference type="PROSITE" id="PS01046">
    <property type="entry name" value="LON_SER"/>
    <property type="match status" value="1"/>
</dbReference>
<keyword evidence="4 6" id="KW-0720">Serine protease</keyword>
<dbReference type="Gene3D" id="3.40.50.300">
    <property type="entry name" value="P-loop containing nucleotide triphosphate hydrolases"/>
    <property type="match status" value="1"/>
</dbReference>
<dbReference type="Gene3D" id="3.30.230.10">
    <property type="match status" value="1"/>
</dbReference>
<keyword evidence="3 6" id="KW-0378">Hydrolase</keyword>
<dbReference type="EMBL" id="CAJNNW010016925">
    <property type="protein sequence ID" value="CAE8659983.1"/>
    <property type="molecule type" value="Genomic_DNA"/>
</dbReference>
<comment type="similarity">
    <text evidence="6">Belongs to the peptidase S16 family.</text>
</comment>
<dbReference type="PROSITE" id="PS51786">
    <property type="entry name" value="LON_PROTEOLYTIC"/>
    <property type="match status" value="1"/>
</dbReference>
<proteinExistence type="inferred from homology"/>
<dbReference type="GO" id="GO:0016887">
    <property type="term" value="F:ATP hydrolysis activity"/>
    <property type="evidence" value="ECO:0007669"/>
    <property type="project" value="InterPro"/>
</dbReference>
<dbReference type="InterPro" id="IPR014721">
    <property type="entry name" value="Ribsml_uS5_D2-typ_fold_subgr"/>
</dbReference>